<name>A0A4Y7SCY4_COPMI</name>
<reference evidence="2 3" key="1">
    <citation type="journal article" date="2019" name="Nat. Ecol. Evol.">
        <title>Megaphylogeny resolves global patterns of mushroom evolution.</title>
        <authorList>
            <person name="Varga T."/>
            <person name="Krizsan K."/>
            <person name="Foldi C."/>
            <person name="Dima B."/>
            <person name="Sanchez-Garcia M."/>
            <person name="Sanchez-Ramirez S."/>
            <person name="Szollosi G.J."/>
            <person name="Szarkandi J.G."/>
            <person name="Papp V."/>
            <person name="Albert L."/>
            <person name="Andreopoulos W."/>
            <person name="Angelini C."/>
            <person name="Antonin V."/>
            <person name="Barry K.W."/>
            <person name="Bougher N.L."/>
            <person name="Buchanan P."/>
            <person name="Buyck B."/>
            <person name="Bense V."/>
            <person name="Catcheside P."/>
            <person name="Chovatia M."/>
            <person name="Cooper J."/>
            <person name="Damon W."/>
            <person name="Desjardin D."/>
            <person name="Finy P."/>
            <person name="Geml J."/>
            <person name="Haridas S."/>
            <person name="Hughes K."/>
            <person name="Justo A."/>
            <person name="Karasinski D."/>
            <person name="Kautmanova I."/>
            <person name="Kiss B."/>
            <person name="Kocsube S."/>
            <person name="Kotiranta H."/>
            <person name="LaButti K.M."/>
            <person name="Lechner B.E."/>
            <person name="Liimatainen K."/>
            <person name="Lipzen A."/>
            <person name="Lukacs Z."/>
            <person name="Mihaltcheva S."/>
            <person name="Morgado L.N."/>
            <person name="Niskanen T."/>
            <person name="Noordeloos M.E."/>
            <person name="Ohm R.A."/>
            <person name="Ortiz-Santana B."/>
            <person name="Ovrebo C."/>
            <person name="Racz N."/>
            <person name="Riley R."/>
            <person name="Savchenko A."/>
            <person name="Shiryaev A."/>
            <person name="Soop K."/>
            <person name="Spirin V."/>
            <person name="Szebenyi C."/>
            <person name="Tomsovsky M."/>
            <person name="Tulloss R.E."/>
            <person name="Uehling J."/>
            <person name="Grigoriev I.V."/>
            <person name="Vagvolgyi C."/>
            <person name="Papp T."/>
            <person name="Martin F.M."/>
            <person name="Miettinen O."/>
            <person name="Hibbett D.S."/>
            <person name="Nagy L.G."/>
        </authorList>
    </citation>
    <scope>NUCLEOTIDE SEQUENCE [LARGE SCALE GENOMIC DNA]</scope>
    <source>
        <strain evidence="2 3">FP101781</strain>
    </source>
</reference>
<feature type="region of interest" description="Disordered" evidence="1">
    <location>
        <begin position="362"/>
        <end position="414"/>
    </location>
</feature>
<gene>
    <name evidence="2" type="ORF">FA13DRAFT_1719016</name>
</gene>
<evidence type="ECO:0000313" key="2">
    <source>
        <dbReference type="EMBL" id="TEB19262.1"/>
    </source>
</evidence>
<sequence length="941" mass="101216">MPTFKASQPREGRSEVAEPENNSHGTARASDESDDRSTIRVIPPVASGWLFHKLQDWITTYDSPPLLPSTISSVKIIVQLHSITENICIPFLDRHADKLGEACDLGADALALLLVSLYDEGAVAVRGRPAPHPIILAGVMSMVVYGRDYERRSTLRTQRPPSDPPVHEIWRTVRKPRKRWGSAVDRALGALSGQSYTEVLGQMVQDSLALAHGMRKMSSKSGSAFTSSTTSPWFSPPFSSPPSGSATPAEELVSSPGSASLVCPTTLNSGCANFVAGNTAPVVNILPNAAPIVNIVTHSAPVVHSGGTNTSSQPVVGPVVNATSVGHAEGVHCPAPTTNYNAGVFVRASTAVDGNTLYPNHGTARLLSSPPISEGSDTNDGANGSVAVADGDNQGGMHGQVSNNGEGGEGDGGAVAMSPGDATKRGFKIQRDGNVWFRSCPQHADELHEDLFWKKTIANSLPGNTRNASAQSVRGLDIHVVGHVTQRLDPFDASDASLIGNRRLPLPHLDFVPNPIYSPNSSSLGLCNQIIGGPQWRGSMTLIDGGWQMAMVMEATTASASGATTSARLRRSSRMLQPLSVSTRWPTIDKKKLASDSHATPEQKRQAKRSLEEAVEALRDVVDDIDTLPPASKQQLVVLFQDMKSSGLPHALTNPSSFSSPTLNMLALPRLEALVFTLHRAPVRGSSRFQFPLWEVDGPLFIFIHVPSGCPDHHGDIGFPTLLVYLIPSFSTSPFSTETVYQFEEVGAYYRDYDYQLREKTPLTRRPSPPDVVPDVDSLNPVPRRRPGRGGLSGSSVQASRPKGPGACLGEDPQPVSSTLTREGCYAADEAPCGRDEKTFVGHIHLHDMQIFVKTSPGPYSTRRADLRRAHPSSRHADLRQDFTRSLFDTACRPSSGTSIFTTCRSSSRPHRVPVRHGMQIFVKALQGRYSASSIPTAHRS</sequence>
<feature type="region of interest" description="Disordered" evidence="1">
    <location>
        <begin position="219"/>
        <end position="255"/>
    </location>
</feature>
<dbReference type="EMBL" id="QPFP01000201">
    <property type="protein sequence ID" value="TEB19262.1"/>
    <property type="molecule type" value="Genomic_DNA"/>
</dbReference>
<feature type="compositionally biased region" description="Low complexity" evidence="1">
    <location>
        <begin position="773"/>
        <end position="782"/>
    </location>
</feature>
<feature type="region of interest" description="Disordered" evidence="1">
    <location>
        <begin position="1"/>
        <end position="37"/>
    </location>
</feature>
<feature type="region of interest" description="Disordered" evidence="1">
    <location>
        <begin position="760"/>
        <end position="815"/>
    </location>
</feature>
<organism evidence="2 3">
    <name type="scientific">Coprinellus micaceus</name>
    <name type="common">Glistening ink-cap mushroom</name>
    <name type="synonym">Coprinus micaceus</name>
    <dbReference type="NCBI Taxonomy" id="71717"/>
    <lineage>
        <taxon>Eukaryota</taxon>
        <taxon>Fungi</taxon>
        <taxon>Dikarya</taxon>
        <taxon>Basidiomycota</taxon>
        <taxon>Agaricomycotina</taxon>
        <taxon>Agaricomycetes</taxon>
        <taxon>Agaricomycetidae</taxon>
        <taxon>Agaricales</taxon>
        <taxon>Agaricineae</taxon>
        <taxon>Psathyrellaceae</taxon>
        <taxon>Coprinellus</taxon>
    </lineage>
</organism>
<dbReference type="AlphaFoldDB" id="A0A4Y7SCY4"/>
<feature type="region of interest" description="Disordered" evidence="1">
    <location>
        <begin position="590"/>
        <end position="609"/>
    </location>
</feature>
<keyword evidence="3" id="KW-1185">Reference proteome</keyword>
<evidence type="ECO:0000313" key="3">
    <source>
        <dbReference type="Proteomes" id="UP000298030"/>
    </source>
</evidence>
<feature type="compositionally biased region" description="Low complexity" evidence="1">
    <location>
        <begin position="219"/>
        <end position="233"/>
    </location>
</feature>
<evidence type="ECO:0000256" key="1">
    <source>
        <dbReference type="SAM" id="MobiDB-lite"/>
    </source>
</evidence>
<proteinExistence type="predicted"/>
<comment type="caution">
    <text evidence="2">The sequence shown here is derived from an EMBL/GenBank/DDBJ whole genome shotgun (WGS) entry which is preliminary data.</text>
</comment>
<protein>
    <submittedName>
        <fullName evidence="2">Uncharacterized protein</fullName>
    </submittedName>
</protein>
<dbReference type="Proteomes" id="UP000298030">
    <property type="component" value="Unassembled WGS sequence"/>
</dbReference>
<accession>A0A4Y7SCY4</accession>